<dbReference type="InterPro" id="IPR017926">
    <property type="entry name" value="GATASE"/>
</dbReference>
<evidence type="ECO:0000313" key="14">
    <source>
        <dbReference type="Proteomes" id="UP001229955"/>
    </source>
</evidence>
<keyword evidence="5" id="KW-0315">Glutamine amidotransferase</keyword>
<evidence type="ECO:0000259" key="11">
    <source>
        <dbReference type="Pfam" id="PF00117"/>
    </source>
</evidence>
<evidence type="ECO:0000313" key="13">
    <source>
        <dbReference type="EMBL" id="WKW13722.1"/>
    </source>
</evidence>
<dbReference type="RefSeq" id="WP_367886524.1">
    <property type="nucleotide sequence ID" value="NZ_CP130612.1"/>
</dbReference>
<dbReference type="InterPro" id="IPR029062">
    <property type="entry name" value="Class_I_gatase-like"/>
</dbReference>
<evidence type="ECO:0000256" key="1">
    <source>
        <dbReference type="ARBA" id="ARBA00005091"/>
    </source>
</evidence>
<gene>
    <name evidence="12" type="primary">hisH</name>
    <name evidence="12" type="ORF">Strain138_000045</name>
    <name evidence="13" type="ORF">Strain318_000045</name>
</gene>
<keyword evidence="4" id="KW-0378">Hydrolase</keyword>
<dbReference type="PANTHER" id="PTHR42701:SF1">
    <property type="entry name" value="IMIDAZOLE GLYCEROL PHOSPHATE SYNTHASE SUBUNIT HISH"/>
    <property type="match status" value="1"/>
</dbReference>
<name>A0AA49Q3F6_9BACT</name>
<keyword evidence="7 12" id="KW-0456">Lyase</keyword>
<dbReference type="GO" id="GO:0000107">
    <property type="term" value="F:imidazoleglycerol-phosphate synthase activity"/>
    <property type="evidence" value="ECO:0007669"/>
    <property type="project" value="TreeGrafter"/>
</dbReference>
<sequence>MRIHVFDYGAGNLHSLLKALDGPERSLQVSTDPGAAAEGADVLILPGVGAFAPAAERLAGGRDAMRAAILAGLPTLGICLGMQLMFDGSDEGPGAGLGIFAGRVTRIDADRLPQIGWNALDDRRDGMFSASGLDVAYYANSFACRPSDPSVVIAWSTHGRDRFPAAVRHGRCVGVQFHPEKSSTPGRRFIEAFLDDARRAVPTLRSV</sequence>
<organism evidence="12">
    <name type="scientific">Pseudogemmatithrix spongiicola</name>
    <dbReference type="NCBI Taxonomy" id="3062599"/>
    <lineage>
        <taxon>Bacteria</taxon>
        <taxon>Pseudomonadati</taxon>
        <taxon>Gemmatimonadota</taxon>
        <taxon>Gemmatimonadia</taxon>
        <taxon>Gemmatimonadales</taxon>
        <taxon>Gemmatimonadaceae</taxon>
        <taxon>Pseudogemmatithrix</taxon>
    </lineage>
</organism>
<comment type="catalytic activity">
    <reaction evidence="8">
        <text>5-[(5-phospho-1-deoxy-D-ribulos-1-ylimino)methylamino]-1-(5-phospho-beta-D-ribosyl)imidazole-4-carboxamide + L-glutamine = D-erythro-1-(imidazol-4-yl)glycerol 3-phosphate + 5-amino-1-(5-phospho-beta-D-ribosyl)imidazole-4-carboxamide + L-glutamate + H(+)</text>
        <dbReference type="Rhea" id="RHEA:24793"/>
        <dbReference type="ChEBI" id="CHEBI:15378"/>
        <dbReference type="ChEBI" id="CHEBI:29985"/>
        <dbReference type="ChEBI" id="CHEBI:58278"/>
        <dbReference type="ChEBI" id="CHEBI:58359"/>
        <dbReference type="ChEBI" id="CHEBI:58475"/>
        <dbReference type="ChEBI" id="CHEBI:58525"/>
        <dbReference type="EC" id="4.3.2.10"/>
    </reaction>
</comment>
<evidence type="ECO:0000256" key="2">
    <source>
        <dbReference type="ARBA" id="ARBA00011152"/>
    </source>
</evidence>
<comment type="subunit">
    <text evidence="2">Heterodimer of HisH and HisF.</text>
</comment>
<dbReference type="KEGG" id="pspc:Strain318_000045"/>
<dbReference type="GO" id="GO:0000105">
    <property type="term" value="P:L-histidine biosynthetic process"/>
    <property type="evidence" value="ECO:0007669"/>
    <property type="project" value="UniProtKB-KW"/>
</dbReference>
<dbReference type="EMBL" id="CP130613">
    <property type="protein sequence ID" value="WKW13722.1"/>
    <property type="molecule type" value="Genomic_DNA"/>
</dbReference>
<comment type="pathway">
    <text evidence="1">Amino-acid biosynthesis; L-histidine biosynthesis; L-histidine from 5-phospho-alpha-D-ribose 1-diphosphate: step 5/9.</text>
</comment>
<feature type="active site" evidence="10">
    <location>
        <position position="178"/>
    </location>
</feature>
<evidence type="ECO:0000256" key="9">
    <source>
        <dbReference type="ARBA" id="ARBA00049534"/>
    </source>
</evidence>
<reference evidence="12" key="1">
    <citation type="submission" date="2023-07" db="EMBL/GenBank/DDBJ databases">
        <authorList>
            <person name="Haufschild T."/>
            <person name="Kallscheuer N."/>
            <person name="Hammer J."/>
            <person name="Kohn T."/>
            <person name="Kabuu M."/>
            <person name="Jogler M."/>
            <person name="Wohfarth N."/>
            <person name="Heuer A."/>
            <person name="Rohde M."/>
            <person name="van Teeseling M.C.F."/>
            <person name="Jogler C."/>
        </authorList>
    </citation>
    <scope>NUCLEOTIDE SEQUENCE</scope>
    <source>
        <strain evidence="12">Strain 138</strain>
        <strain evidence="13">Strain 318</strain>
    </source>
</reference>
<evidence type="ECO:0000256" key="4">
    <source>
        <dbReference type="ARBA" id="ARBA00022801"/>
    </source>
</evidence>
<dbReference type="Gene3D" id="3.40.50.880">
    <property type="match status" value="1"/>
</dbReference>
<evidence type="ECO:0000256" key="10">
    <source>
        <dbReference type="PIRSR" id="PIRSR000495-1"/>
    </source>
</evidence>
<feature type="domain" description="Glutamine amidotransferase" evidence="11">
    <location>
        <begin position="6"/>
        <end position="193"/>
    </location>
</feature>
<dbReference type="GO" id="GO:0016829">
    <property type="term" value="F:lyase activity"/>
    <property type="evidence" value="ECO:0007669"/>
    <property type="project" value="UniProtKB-KW"/>
</dbReference>
<evidence type="ECO:0000256" key="7">
    <source>
        <dbReference type="ARBA" id="ARBA00023239"/>
    </source>
</evidence>
<protein>
    <submittedName>
        <fullName evidence="12">Imidazole glycerol phosphate synthase subunit HisH</fullName>
        <ecNumber evidence="12">4.3.2.10</ecNumber>
    </submittedName>
</protein>
<proteinExistence type="predicted"/>
<dbReference type="PIRSF" id="PIRSF000495">
    <property type="entry name" value="Amidotransf_hisH"/>
    <property type="match status" value="1"/>
</dbReference>
<dbReference type="PANTHER" id="PTHR42701">
    <property type="entry name" value="IMIDAZOLE GLYCEROL PHOSPHATE SYNTHASE SUBUNIT HISH"/>
    <property type="match status" value="1"/>
</dbReference>
<dbReference type="PROSITE" id="PS51273">
    <property type="entry name" value="GATASE_TYPE_1"/>
    <property type="match status" value="1"/>
</dbReference>
<keyword evidence="14" id="KW-1185">Reference proteome</keyword>
<evidence type="ECO:0000256" key="6">
    <source>
        <dbReference type="ARBA" id="ARBA00023102"/>
    </source>
</evidence>
<dbReference type="SUPFAM" id="SSF52317">
    <property type="entry name" value="Class I glutamine amidotransferase-like"/>
    <property type="match status" value="1"/>
</dbReference>
<evidence type="ECO:0000256" key="8">
    <source>
        <dbReference type="ARBA" id="ARBA00047838"/>
    </source>
</evidence>
<dbReference type="GO" id="GO:0004359">
    <property type="term" value="F:glutaminase activity"/>
    <property type="evidence" value="ECO:0007669"/>
    <property type="project" value="UniProtKB-EC"/>
</dbReference>
<dbReference type="EMBL" id="CP130612">
    <property type="protein sequence ID" value="WKW10813.1"/>
    <property type="molecule type" value="Genomic_DNA"/>
</dbReference>
<accession>A0AA49Q677</accession>
<feature type="active site" description="Nucleophile" evidence="10">
    <location>
        <position position="79"/>
    </location>
</feature>
<evidence type="ECO:0000256" key="5">
    <source>
        <dbReference type="ARBA" id="ARBA00022962"/>
    </source>
</evidence>
<keyword evidence="3" id="KW-0028">Amino-acid biosynthesis</keyword>
<dbReference type="InterPro" id="IPR010139">
    <property type="entry name" value="Imidazole-glycPsynth_HisH"/>
</dbReference>
<comment type="catalytic activity">
    <reaction evidence="9">
        <text>L-glutamine + H2O = L-glutamate + NH4(+)</text>
        <dbReference type="Rhea" id="RHEA:15889"/>
        <dbReference type="ChEBI" id="CHEBI:15377"/>
        <dbReference type="ChEBI" id="CHEBI:28938"/>
        <dbReference type="ChEBI" id="CHEBI:29985"/>
        <dbReference type="ChEBI" id="CHEBI:58359"/>
        <dbReference type="EC" id="3.5.1.2"/>
    </reaction>
</comment>
<feature type="active site" evidence="10">
    <location>
        <position position="180"/>
    </location>
</feature>
<keyword evidence="6" id="KW-0368">Histidine biosynthesis</keyword>
<dbReference type="AlphaFoldDB" id="A0AA49Q3F6"/>
<accession>A0AA49Q3F6</accession>
<dbReference type="Proteomes" id="UP001229955">
    <property type="component" value="Chromosome"/>
</dbReference>
<evidence type="ECO:0000313" key="12">
    <source>
        <dbReference type="EMBL" id="WKW10813.1"/>
    </source>
</evidence>
<dbReference type="NCBIfam" id="TIGR01855">
    <property type="entry name" value="IMP_synth_hisH"/>
    <property type="match status" value="1"/>
</dbReference>
<dbReference type="EC" id="4.3.2.10" evidence="12"/>
<dbReference type="Pfam" id="PF00117">
    <property type="entry name" value="GATase"/>
    <property type="match status" value="1"/>
</dbReference>
<evidence type="ECO:0000256" key="3">
    <source>
        <dbReference type="ARBA" id="ARBA00022605"/>
    </source>
</evidence>